<comment type="similarity">
    <text evidence="2 6">Belongs to the SURF1 family.</text>
</comment>
<organism evidence="7 8">
    <name type="scientific">Stutzerimonas stutzeri</name>
    <name type="common">Pseudomonas stutzeri</name>
    <dbReference type="NCBI Taxonomy" id="316"/>
    <lineage>
        <taxon>Bacteria</taxon>
        <taxon>Pseudomonadati</taxon>
        <taxon>Pseudomonadota</taxon>
        <taxon>Gammaproteobacteria</taxon>
        <taxon>Pseudomonadales</taxon>
        <taxon>Pseudomonadaceae</taxon>
        <taxon>Stutzerimonas</taxon>
    </lineage>
</organism>
<dbReference type="GO" id="GO:0005886">
    <property type="term" value="C:plasma membrane"/>
    <property type="evidence" value="ECO:0007669"/>
    <property type="project" value="UniProtKB-SubCell"/>
</dbReference>
<feature type="transmembrane region" description="Helical" evidence="6">
    <location>
        <begin position="7"/>
        <end position="27"/>
    </location>
</feature>
<comment type="subcellular location">
    <subcellularLocation>
        <location evidence="6">Cell membrane</location>
        <topology evidence="6">Multi-pass membrane protein</topology>
    </subcellularLocation>
    <subcellularLocation>
        <location evidence="1">Membrane</location>
    </subcellularLocation>
</comment>
<sequence length="245" mass="28066">MSGFRPGLLPTLLVLAMLPVLVWLGFWQLERGEQKRELLERQEARQQAAPLAPHEIERLNDPAFARVHLQGRFDAEHSFLLDSRTRDGQVGVELLQPFHDELSGRWVMVNRGWIPWPDRRVPPAFDTPTQPLKLAAWVYVPPGKPFVFSHRTAEGWPRLINHVDIEAMWQQAGREGLIHELRLEPGPSAYRADWAITSMSPSQHLGYAVQWFALAAALLALFIYFGVHQARGKRSEHDESNPLQR</sequence>
<accession>A0A023WXQ5</accession>
<dbReference type="InterPro" id="IPR002994">
    <property type="entry name" value="Surf1/Shy1"/>
</dbReference>
<evidence type="ECO:0000256" key="1">
    <source>
        <dbReference type="ARBA" id="ARBA00004370"/>
    </source>
</evidence>
<evidence type="ECO:0000313" key="7">
    <source>
        <dbReference type="EMBL" id="AHY45012.1"/>
    </source>
</evidence>
<evidence type="ECO:0000313" key="8">
    <source>
        <dbReference type="Proteomes" id="UP000025238"/>
    </source>
</evidence>
<evidence type="ECO:0000256" key="5">
    <source>
        <dbReference type="ARBA" id="ARBA00023136"/>
    </source>
</evidence>
<dbReference type="Pfam" id="PF02104">
    <property type="entry name" value="SURF1"/>
    <property type="match status" value="1"/>
</dbReference>
<dbReference type="AlphaFoldDB" id="A0A023WXQ5"/>
<dbReference type="PANTHER" id="PTHR23427">
    <property type="entry name" value="SURFEIT LOCUS PROTEIN"/>
    <property type="match status" value="1"/>
</dbReference>
<gene>
    <name evidence="7" type="ORF">UIB01_22010</name>
</gene>
<feature type="transmembrane region" description="Helical" evidence="6">
    <location>
        <begin position="208"/>
        <end position="227"/>
    </location>
</feature>
<dbReference type="PATRIC" id="fig|316.97.peg.4406"/>
<protein>
    <recommendedName>
        <fullName evidence="6">SURF1-like protein</fullName>
    </recommendedName>
</protein>
<dbReference type="CDD" id="cd06662">
    <property type="entry name" value="SURF1"/>
    <property type="match status" value="1"/>
</dbReference>
<dbReference type="InterPro" id="IPR045214">
    <property type="entry name" value="Surf1/Surf4"/>
</dbReference>
<keyword evidence="3 6" id="KW-0812">Transmembrane</keyword>
<dbReference type="EMBL" id="CP007509">
    <property type="protein sequence ID" value="AHY45012.1"/>
    <property type="molecule type" value="Genomic_DNA"/>
</dbReference>
<name>A0A023WXQ5_STUST</name>
<dbReference type="PANTHER" id="PTHR23427:SF2">
    <property type="entry name" value="SURFEIT LOCUS PROTEIN 1"/>
    <property type="match status" value="1"/>
</dbReference>
<evidence type="ECO:0000256" key="4">
    <source>
        <dbReference type="ARBA" id="ARBA00022989"/>
    </source>
</evidence>
<dbReference type="OrthoDB" id="9789940at2"/>
<keyword evidence="6" id="KW-1003">Cell membrane</keyword>
<evidence type="ECO:0000256" key="3">
    <source>
        <dbReference type="ARBA" id="ARBA00022692"/>
    </source>
</evidence>
<evidence type="ECO:0000256" key="2">
    <source>
        <dbReference type="ARBA" id="ARBA00007165"/>
    </source>
</evidence>
<keyword evidence="5 6" id="KW-0472">Membrane</keyword>
<dbReference type="KEGG" id="pstu:UIB01_22010"/>
<dbReference type="Proteomes" id="UP000025238">
    <property type="component" value="Chromosome"/>
</dbReference>
<proteinExistence type="inferred from homology"/>
<evidence type="ECO:0000256" key="6">
    <source>
        <dbReference type="RuleBase" id="RU363076"/>
    </source>
</evidence>
<reference evidence="7 8" key="1">
    <citation type="submission" date="2014-03" db="EMBL/GenBank/DDBJ databases">
        <title>Complete genome sequence of Pseudomonas stutzeri 19SMN4.</title>
        <authorList>
            <person name="Brunet-Galmes I."/>
            <person name="Nogales B."/>
            <person name="Busquets A."/>
            <person name="Pena A."/>
            <person name="Gomila M."/>
            <person name="Garcia-Valdes E."/>
            <person name="Lalucat J."/>
            <person name="Bennasar A."/>
            <person name="Bosch R."/>
        </authorList>
    </citation>
    <scope>NUCLEOTIDE SEQUENCE [LARGE SCALE GENOMIC DNA]</scope>
    <source>
        <strain evidence="7 8">19SMN4</strain>
    </source>
</reference>
<keyword evidence="4 6" id="KW-1133">Transmembrane helix</keyword>
<dbReference type="PROSITE" id="PS50895">
    <property type="entry name" value="SURF1"/>
    <property type="match status" value="1"/>
</dbReference>